<dbReference type="Proteomes" id="UP000436483">
    <property type="component" value="Unassembled WGS sequence"/>
</dbReference>
<sequence length="136" mass="14406">MTYLGDTLTLQGISPQAIVFAGRPERVTGDASTAKFIEFWTSGKSDLEKDPPNATLSAVVEGKPQLPVVELSNPQLNGTSPTYKVKVPGDRPPPATSGAASPFIDWWAWHPGPSPGPWGVVGVAHTAGCCRPAWAW</sequence>
<feature type="region of interest" description="Disordered" evidence="1">
    <location>
        <begin position="70"/>
        <end position="98"/>
    </location>
</feature>
<evidence type="ECO:0000256" key="1">
    <source>
        <dbReference type="SAM" id="MobiDB-lite"/>
    </source>
</evidence>
<organism evidence="2 3">
    <name type="scientific">Microvirga makkahensis</name>
    <dbReference type="NCBI Taxonomy" id="1128670"/>
    <lineage>
        <taxon>Bacteria</taxon>
        <taxon>Pseudomonadati</taxon>
        <taxon>Pseudomonadota</taxon>
        <taxon>Alphaproteobacteria</taxon>
        <taxon>Hyphomicrobiales</taxon>
        <taxon>Methylobacteriaceae</taxon>
        <taxon>Microvirga</taxon>
    </lineage>
</organism>
<keyword evidence="3" id="KW-1185">Reference proteome</keyword>
<protein>
    <submittedName>
        <fullName evidence="2">Uncharacterized protein</fullName>
    </submittedName>
</protein>
<evidence type="ECO:0000313" key="3">
    <source>
        <dbReference type="Proteomes" id="UP000436483"/>
    </source>
</evidence>
<accession>A0A7X3MXS6</accession>
<dbReference type="RefSeq" id="WP_160888606.1">
    <property type="nucleotide sequence ID" value="NZ_WURB01000064.1"/>
</dbReference>
<dbReference type="EMBL" id="WURB01000064">
    <property type="protein sequence ID" value="MXQ14905.1"/>
    <property type="molecule type" value="Genomic_DNA"/>
</dbReference>
<feature type="compositionally biased region" description="Polar residues" evidence="1">
    <location>
        <begin position="72"/>
        <end position="82"/>
    </location>
</feature>
<reference evidence="2 3" key="2">
    <citation type="submission" date="2020-01" db="EMBL/GenBank/DDBJ databases">
        <title>Microvirga sp. nov., an arsenate reduction bacterium isolated from Tibet hotspring sediments.</title>
        <authorList>
            <person name="Xian W.-D."/>
            <person name="Li W.-J."/>
        </authorList>
    </citation>
    <scope>NUCLEOTIDE SEQUENCE [LARGE SCALE GENOMIC DNA]</scope>
    <source>
        <strain evidence="2 3">KCTC 23863</strain>
    </source>
</reference>
<evidence type="ECO:0000313" key="2">
    <source>
        <dbReference type="EMBL" id="MXQ14905.1"/>
    </source>
</evidence>
<gene>
    <name evidence="2" type="ORF">GR328_26420</name>
</gene>
<proteinExistence type="predicted"/>
<comment type="caution">
    <text evidence="2">The sequence shown here is derived from an EMBL/GenBank/DDBJ whole genome shotgun (WGS) entry which is preliminary data.</text>
</comment>
<dbReference type="AlphaFoldDB" id="A0A7X3MXS6"/>
<name>A0A7X3MXS6_9HYPH</name>
<dbReference type="OrthoDB" id="424374at2"/>
<reference evidence="2 3" key="1">
    <citation type="submission" date="2019-12" db="EMBL/GenBank/DDBJ databases">
        <authorList>
            <person name="Yuan C.-G."/>
        </authorList>
    </citation>
    <scope>NUCLEOTIDE SEQUENCE [LARGE SCALE GENOMIC DNA]</scope>
    <source>
        <strain evidence="2 3">KCTC 23863</strain>
    </source>
</reference>